<protein>
    <recommendedName>
        <fullName evidence="1">DNA polymerase epsilon catalytic subunit</fullName>
        <ecNumber evidence="1">2.7.7.7</ecNumber>
    </recommendedName>
</protein>
<dbReference type="InterPro" id="IPR001270">
    <property type="entry name" value="ClpA/B"/>
</dbReference>
<keyword evidence="1" id="KW-0238">DNA-binding</keyword>
<feature type="domain" description="DNA-directed DNA polymerase family B exonuclease" evidence="2">
    <location>
        <begin position="150"/>
        <end position="261"/>
    </location>
</feature>
<comment type="subcellular location">
    <subcellularLocation>
        <location evidence="1">Nucleus</location>
    </subcellularLocation>
</comment>
<dbReference type="GO" id="GO:0006297">
    <property type="term" value="P:nucleotide-excision repair, DNA gap filling"/>
    <property type="evidence" value="ECO:0007669"/>
    <property type="project" value="TreeGrafter"/>
</dbReference>
<comment type="caution">
    <text evidence="4">The sequence shown here is derived from an EMBL/GenBank/DDBJ whole genome shotgun (WGS) entry which is preliminary data.</text>
</comment>
<keyword evidence="1" id="KW-0408">Iron</keyword>
<keyword evidence="1" id="KW-0004">4Fe-4S</keyword>
<dbReference type="PANTHER" id="PTHR10670">
    <property type="entry name" value="DNA POLYMERASE EPSILON CATALYTIC SUBUNIT A"/>
    <property type="match status" value="1"/>
</dbReference>
<dbReference type="PRINTS" id="PR00300">
    <property type="entry name" value="CLPPROTEASEA"/>
</dbReference>
<comment type="catalytic activity">
    <reaction evidence="1">
        <text>DNA(n) + a 2'-deoxyribonucleoside 5'-triphosphate = DNA(n+1) + diphosphate</text>
        <dbReference type="Rhea" id="RHEA:22508"/>
        <dbReference type="Rhea" id="RHEA-COMP:17339"/>
        <dbReference type="Rhea" id="RHEA-COMP:17340"/>
        <dbReference type="ChEBI" id="CHEBI:33019"/>
        <dbReference type="ChEBI" id="CHEBI:61560"/>
        <dbReference type="ChEBI" id="CHEBI:173112"/>
        <dbReference type="EC" id="2.7.7.7"/>
    </reaction>
</comment>
<accession>A0A819GQN2</accession>
<dbReference type="InterPro" id="IPR027417">
    <property type="entry name" value="P-loop_NTPase"/>
</dbReference>
<dbReference type="Gene3D" id="3.40.50.300">
    <property type="entry name" value="P-loop containing nucleotide triphosphate hydrolases"/>
    <property type="match status" value="1"/>
</dbReference>
<proteinExistence type="inferred from homology"/>
<keyword evidence="1" id="KW-0411">Iron-sulfur</keyword>
<name>A0A819GQN2_9BILA</name>
<dbReference type="GO" id="GO:0006287">
    <property type="term" value="P:base-excision repair, gap-filling"/>
    <property type="evidence" value="ECO:0007669"/>
    <property type="project" value="TreeGrafter"/>
</dbReference>
<comment type="cofactor">
    <cofactor evidence="1">
        <name>[4Fe-4S] cluster</name>
        <dbReference type="ChEBI" id="CHEBI:49883"/>
    </cofactor>
</comment>
<dbReference type="SUPFAM" id="SSF52540">
    <property type="entry name" value="P-loop containing nucleoside triphosphate hydrolases"/>
    <property type="match status" value="1"/>
</dbReference>
<evidence type="ECO:0000313" key="5">
    <source>
        <dbReference type="Proteomes" id="UP000663836"/>
    </source>
</evidence>
<dbReference type="Proteomes" id="UP000663836">
    <property type="component" value="Unassembled WGS sequence"/>
</dbReference>
<dbReference type="InterPro" id="IPR006133">
    <property type="entry name" value="DNA-dir_DNA_pol_B_exonuc"/>
</dbReference>
<keyword evidence="1" id="KW-0235">DNA replication</keyword>
<keyword evidence="1" id="KW-0479">Metal-binding</keyword>
<keyword evidence="1" id="KW-0863">Zinc-finger</keyword>
<organism evidence="4 5">
    <name type="scientific">Rotaria sordida</name>
    <dbReference type="NCBI Taxonomy" id="392033"/>
    <lineage>
        <taxon>Eukaryota</taxon>
        <taxon>Metazoa</taxon>
        <taxon>Spiralia</taxon>
        <taxon>Gnathifera</taxon>
        <taxon>Rotifera</taxon>
        <taxon>Eurotatoria</taxon>
        <taxon>Bdelloidea</taxon>
        <taxon>Philodinida</taxon>
        <taxon>Philodinidae</taxon>
        <taxon>Rotaria</taxon>
    </lineage>
</organism>
<comment type="function">
    <text evidence="1">DNA polymerase II participates in chromosomal DNA replication.</text>
</comment>
<dbReference type="GO" id="GO:0003887">
    <property type="term" value="F:DNA-directed DNA polymerase activity"/>
    <property type="evidence" value="ECO:0007669"/>
    <property type="project" value="UniProtKB-KW"/>
</dbReference>
<dbReference type="Pfam" id="PF07724">
    <property type="entry name" value="AAA_2"/>
    <property type="match status" value="1"/>
</dbReference>
<keyword evidence="1" id="KW-0539">Nucleus</keyword>
<dbReference type="GO" id="GO:0005524">
    <property type="term" value="F:ATP binding"/>
    <property type="evidence" value="ECO:0007669"/>
    <property type="project" value="InterPro"/>
</dbReference>
<sequence length="347" mass="39895">MDEDKFEENVENDDDFTEDIVPSAGFGFEERIGWLYSLQPCELFDEERRRFVSALDLYFIGDIDLPNHLSGIQHTFIRLRFHDINDSMKAYKELQPIVKRNIECEKKQQSHPELVVLKRTISSNSTSDLIVDGLSNANVAEKQIDGITELREFDVLYHIRVCIDLKINVGLWYGVLDLIEQPKPIIFASDIECTKIPLKFPSVASDHIMMISYMIDTQGYLIINCEIISQDMDDFEYTPKKEYPGRFHVFNEPNEFELFRAVQKPSIVGPIGVGKTELVKALSLELFDSIESMVVINMNKYEKFDSVTLLIDVQSDHVVYGQLIEHIQAQPHAVILFDEANKAHSLV</sequence>
<dbReference type="InterPro" id="IPR036397">
    <property type="entry name" value="RNaseH_sf"/>
</dbReference>
<keyword evidence="1" id="KW-0548">Nucleotidyltransferase</keyword>
<dbReference type="Pfam" id="PF03104">
    <property type="entry name" value="DNA_pol_B_exo1"/>
    <property type="match status" value="1"/>
</dbReference>
<dbReference type="GO" id="GO:0051539">
    <property type="term" value="F:4 iron, 4 sulfur cluster binding"/>
    <property type="evidence" value="ECO:0007669"/>
    <property type="project" value="UniProtKB-KW"/>
</dbReference>
<gene>
    <name evidence="4" type="ORF">JBS370_LOCUS20178</name>
</gene>
<dbReference type="GO" id="GO:0008310">
    <property type="term" value="F:single-stranded DNA 3'-5' DNA exonuclease activity"/>
    <property type="evidence" value="ECO:0007669"/>
    <property type="project" value="TreeGrafter"/>
</dbReference>
<dbReference type="InterPro" id="IPR012337">
    <property type="entry name" value="RNaseH-like_sf"/>
</dbReference>
<feature type="domain" description="ATPase AAA-type core" evidence="3">
    <location>
        <begin position="267"/>
        <end position="345"/>
    </location>
</feature>
<evidence type="ECO:0000259" key="2">
    <source>
        <dbReference type="Pfam" id="PF03104"/>
    </source>
</evidence>
<dbReference type="PANTHER" id="PTHR10670:SF0">
    <property type="entry name" value="DNA POLYMERASE EPSILON CATALYTIC SUBUNIT A"/>
    <property type="match status" value="1"/>
</dbReference>
<evidence type="ECO:0000313" key="4">
    <source>
        <dbReference type="EMBL" id="CAF3887400.1"/>
    </source>
</evidence>
<reference evidence="4" key="1">
    <citation type="submission" date="2021-02" db="EMBL/GenBank/DDBJ databases">
        <authorList>
            <person name="Nowell W R."/>
        </authorList>
    </citation>
    <scope>NUCLEOTIDE SEQUENCE</scope>
</reference>
<dbReference type="EMBL" id="CAJOBD010002512">
    <property type="protein sequence ID" value="CAF3887400.1"/>
    <property type="molecule type" value="Genomic_DNA"/>
</dbReference>
<evidence type="ECO:0000259" key="3">
    <source>
        <dbReference type="Pfam" id="PF07724"/>
    </source>
</evidence>
<dbReference type="InterPro" id="IPR029703">
    <property type="entry name" value="POL2"/>
</dbReference>
<dbReference type="GO" id="GO:0016887">
    <property type="term" value="F:ATP hydrolysis activity"/>
    <property type="evidence" value="ECO:0007669"/>
    <property type="project" value="InterPro"/>
</dbReference>
<dbReference type="AlphaFoldDB" id="A0A819GQN2"/>
<dbReference type="InterPro" id="IPR003959">
    <property type="entry name" value="ATPase_AAA_core"/>
</dbReference>
<evidence type="ECO:0000256" key="1">
    <source>
        <dbReference type="RuleBase" id="RU365029"/>
    </source>
</evidence>
<keyword evidence="1" id="KW-0239">DNA-directed DNA polymerase</keyword>
<dbReference type="GO" id="GO:0008270">
    <property type="term" value="F:zinc ion binding"/>
    <property type="evidence" value="ECO:0007669"/>
    <property type="project" value="UniProtKB-KW"/>
</dbReference>
<dbReference type="GO" id="GO:0008622">
    <property type="term" value="C:epsilon DNA polymerase complex"/>
    <property type="evidence" value="ECO:0007669"/>
    <property type="project" value="InterPro"/>
</dbReference>
<dbReference type="GO" id="GO:0000278">
    <property type="term" value="P:mitotic cell cycle"/>
    <property type="evidence" value="ECO:0007669"/>
    <property type="project" value="TreeGrafter"/>
</dbReference>
<dbReference type="GO" id="GO:0006272">
    <property type="term" value="P:leading strand elongation"/>
    <property type="evidence" value="ECO:0007669"/>
    <property type="project" value="TreeGrafter"/>
</dbReference>
<keyword evidence="1" id="KW-0808">Transferase</keyword>
<dbReference type="GO" id="GO:0045004">
    <property type="term" value="P:DNA replication proofreading"/>
    <property type="evidence" value="ECO:0007669"/>
    <property type="project" value="TreeGrafter"/>
</dbReference>
<comment type="similarity">
    <text evidence="1">Belongs to the DNA polymerase type-B family.</text>
</comment>
<dbReference type="GO" id="GO:0003677">
    <property type="term" value="F:DNA binding"/>
    <property type="evidence" value="ECO:0007669"/>
    <property type="project" value="UniProtKB-KW"/>
</dbReference>
<keyword evidence="1" id="KW-0862">Zinc</keyword>
<dbReference type="SUPFAM" id="SSF53098">
    <property type="entry name" value="Ribonuclease H-like"/>
    <property type="match status" value="1"/>
</dbReference>
<dbReference type="Gene3D" id="3.30.420.10">
    <property type="entry name" value="Ribonuclease H-like superfamily/Ribonuclease H"/>
    <property type="match status" value="1"/>
</dbReference>
<dbReference type="EC" id="2.7.7.7" evidence="1"/>